<dbReference type="RefSeq" id="WP_307464759.1">
    <property type="nucleotide sequence ID" value="NZ_JAURUR010000002.1"/>
</dbReference>
<dbReference type="SUPFAM" id="SSF81301">
    <property type="entry name" value="Nucleotidyltransferase"/>
    <property type="match status" value="1"/>
</dbReference>
<reference evidence="1 2" key="1">
    <citation type="submission" date="2023-07" db="EMBL/GenBank/DDBJ databases">
        <title>Genomic Encyclopedia of Type Strains, Phase IV (KMG-IV): sequencing the most valuable type-strain genomes for metagenomic binning, comparative biology and taxonomic classification.</title>
        <authorList>
            <person name="Goeker M."/>
        </authorList>
    </citation>
    <scope>NUCLEOTIDE SEQUENCE [LARGE SCALE GENOMIC DNA]</scope>
    <source>
        <strain evidence="1 2">NIO-1023</strain>
    </source>
</reference>
<proteinExistence type="predicted"/>
<gene>
    <name evidence="1" type="ORF">QO006_001105</name>
</gene>
<evidence type="ECO:0000313" key="1">
    <source>
        <dbReference type="EMBL" id="MDP9763688.1"/>
    </source>
</evidence>
<protein>
    <recommendedName>
        <fullName evidence="3">Nucleotidyltransferase domain-containing protein</fullName>
    </recommendedName>
</protein>
<sequence length="244" mass="26750">MSTVLSFTPQARLEAALPAALDRIRQTAAVYAALWCGSAARGEGNDLSDLDLHVLVTGDERWRSSFTVHGPDGCGVQVEVFHNPLRKVRAMFGAGDAATLAMYAGGRPVLLHPDLEAVQAEARALLDAGRVPQPVNAWDRFALLETVMDARAEQHAPAHAAYVMLGVTRHAVPLLYRLRGWWDVPPRHWLADMEARDPAVAAELHACLTVPDPARRQAAFEALARRVTGDFTYHDLDGERQRVP</sequence>
<evidence type="ECO:0008006" key="3">
    <source>
        <dbReference type="Google" id="ProtNLM"/>
    </source>
</evidence>
<dbReference type="InterPro" id="IPR043519">
    <property type="entry name" value="NT_sf"/>
</dbReference>
<organism evidence="1 2">
    <name type="scientific">Deinococcus enclensis</name>
    <dbReference type="NCBI Taxonomy" id="1049582"/>
    <lineage>
        <taxon>Bacteria</taxon>
        <taxon>Thermotogati</taxon>
        <taxon>Deinococcota</taxon>
        <taxon>Deinococci</taxon>
        <taxon>Deinococcales</taxon>
        <taxon>Deinococcaceae</taxon>
        <taxon>Deinococcus</taxon>
    </lineage>
</organism>
<evidence type="ECO:0000313" key="2">
    <source>
        <dbReference type="Proteomes" id="UP001232163"/>
    </source>
</evidence>
<comment type="caution">
    <text evidence="1">The sequence shown here is derived from an EMBL/GenBank/DDBJ whole genome shotgun (WGS) entry which is preliminary data.</text>
</comment>
<dbReference type="Proteomes" id="UP001232163">
    <property type="component" value="Unassembled WGS sequence"/>
</dbReference>
<accession>A0ABT9MAS9</accession>
<name>A0ABT9MAS9_9DEIO</name>
<dbReference type="EMBL" id="JAURUR010000002">
    <property type="protein sequence ID" value="MDP9763688.1"/>
    <property type="molecule type" value="Genomic_DNA"/>
</dbReference>
<keyword evidence="2" id="KW-1185">Reference proteome</keyword>